<evidence type="ECO:0000256" key="1">
    <source>
        <dbReference type="ARBA" id="ARBA00007447"/>
    </source>
</evidence>
<dbReference type="GO" id="GO:0004190">
    <property type="term" value="F:aspartic-type endopeptidase activity"/>
    <property type="evidence" value="ECO:0007669"/>
    <property type="project" value="UniProtKB-KW"/>
</dbReference>
<keyword evidence="3" id="KW-0064">Aspartyl protease</keyword>
<accession>A0A9Q0GPE7</accession>
<evidence type="ECO:0000259" key="7">
    <source>
        <dbReference type="PROSITE" id="PS51767"/>
    </source>
</evidence>
<keyword evidence="2" id="KW-0645">Protease</keyword>
<comment type="similarity">
    <text evidence="1">Belongs to the peptidase A1 family.</text>
</comment>
<keyword evidence="4" id="KW-0378">Hydrolase</keyword>
<proteinExistence type="inferred from homology"/>
<evidence type="ECO:0000313" key="8">
    <source>
        <dbReference type="EMBL" id="KAJ4950636.1"/>
    </source>
</evidence>
<dbReference type="GO" id="GO:0006508">
    <property type="term" value="P:proteolysis"/>
    <property type="evidence" value="ECO:0007669"/>
    <property type="project" value="UniProtKB-KW"/>
</dbReference>
<feature type="domain" description="Peptidase A1" evidence="7">
    <location>
        <begin position="52"/>
        <end position="350"/>
    </location>
</feature>
<dbReference type="InterPro" id="IPR021109">
    <property type="entry name" value="Peptidase_aspartic_dom_sf"/>
</dbReference>
<evidence type="ECO:0000313" key="9">
    <source>
        <dbReference type="Proteomes" id="UP001141806"/>
    </source>
</evidence>
<dbReference type="Pfam" id="PF14541">
    <property type="entry name" value="TAXi_C"/>
    <property type="match status" value="1"/>
</dbReference>
<dbReference type="PANTHER" id="PTHR13683:SF768">
    <property type="entry name" value="EUKARYOTIC ASPARTYL PROTEASE FAMILY PROTEIN"/>
    <property type="match status" value="1"/>
</dbReference>
<dbReference type="SUPFAM" id="SSF50630">
    <property type="entry name" value="Acid proteases"/>
    <property type="match status" value="1"/>
</dbReference>
<keyword evidence="5" id="KW-0325">Glycoprotein</keyword>
<dbReference type="InterPro" id="IPR032861">
    <property type="entry name" value="TAXi_N"/>
</dbReference>
<feature type="active site" evidence="6">
    <location>
        <position position="70"/>
    </location>
</feature>
<protein>
    <recommendedName>
        <fullName evidence="7">Peptidase A1 domain-containing protein</fullName>
    </recommendedName>
</protein>
<dbReference type="OrthoDB" id="2747330at2759"/>
<dbReference type="PROSITE" id="PS51767">
    <property type="entry name" value="PEPTIDASE_A1"/>
    <property type="match status" value="1"/>
</dbReference>
<reference evidence="8" key="1">
    <citation type="journal article" date="2023" name="Plant J.">
        <title>The genome of the king protea, Protea cynaroides.</title>
        <authorList>
            <person name="Chang J."/>
            <person name="Duong T.A."/>
            <person name="Schoeman C."/>
            <person name="Ma X."/>
            <person name="Roodt D."/>
            <person name="Barker N."/>
            <person name="Li Z."/>
            <person name="Van de Peer Y."/>
            <person name="Mizrachi E."/>
        </authorList>
    </citation>
    <scope>NUCLEOTIDE SEQUENCE</scope>
    <source>
        <tissue evidence="8">Young leaves</tissue>
    </source>
</reference>
<comment type="caution">
    <text evidence="8">The sequence shown here is derived from an EMBL/GenBank/DDBJ whole genome shotgun (WGS) entry which is preliminary data.</text>
</comment>
<gene>
    <name evidence="8" type="ORF">NE237_027468</name>
</gene>
<dbReference type="PANTHER" id="PTHR13683">
    <property type="entry name" value="ASPARTYL PROTEASES"/>
    <property type="match status" value="1"/>
</dbReference>
<name>A0A9Q0GPE7_9MAGN</name>
<dbReference type="PRINTS" id="PR00792">
    <property type="entry name" value="PEPSIN"/>
</dbReference>
<dbReference type="Gene3D" id="2.40.70.10">
    <property type="entry name" value="Acid Proteases"/>
    <property type="match status" value="2"/>
</dbReference>
<dbReference type="Proteomes" id="UP001141806">
    <property type="component" value="Unassembled WGS sequence"/>
</dbReference>
<sequence>MVLNVRHKFAGQQPSLSAMKEHDSHRYRHHRLLYDIDLPLQGNGLENSTGLYYTQFGIGTPAKTYYVQVDTGSDVLWVNCAGCKNCPTTSSLGVNLQLYDPKASSTAKNITCQQEFCNVAYGMNANCASNMACYFQMEYGDGSATGGYYVSDVIQYNEVIGNSQTSPANTSIAFGCAVVSTGDLATSNGALDGILGMGPSSTSVVSQLASSGVVKDTFAHCLAGASGGGIFVIGEVVQPEVQTIPLLQNDQVVSFMFMVHYNVNLESVEVGGTVLQIPASAFSSSNLETIIDSGTTLAYLIDTIYQPMMNAILSQHPNLTNQLPCFQYTGRYDISVHYKACHIVGSLLSI</sequence>
<dbReference type="InterPro" id="IPR001461">
    <property type="entry name" value="Aspartic_peptidase_A1"/>
</dbReference>
<dbReference type="EMBL" id="JAMYWD010000012">
    <property type="protein sequence ID" value="KAJ4950636.1"/>
    <property type="molecule type" value="Genomic_DNA"/>
</dbReference>
<dbReference type="Pfam" id="PF14543">
    <property type="entry name" value="TAXi_N"/>
    <property type="match status" value="1"/>
</dbReference>
<dbReference type="InterPro" id="IPR032799">
    <property type="entry name" value="TAXi_C"/>
</dbReference>
<dbReference type="InterPro" id="IPR033121">
    <property type="entry name" value="PEPTIDASE_A1"/>
</dbReference>
<feature type="active site" evidence="6">
    <location>
        <position position="292"/>
    </location>
</feature>
<dbReference type="InterPro" id="IPR034161">
    <property type="entry name" value="Pepsin-like_plant"/>
</dbReference>
<evidence type="ECO:0000256" key="3">
    <source>
        <dbReference type="ARBA" id="ARBA00022750"/>
    </source>
</evidence>
<evidence type="ECO:0000256" key="6">
    <source>
        <dbReference type="PIRSR" id="PIRSR601461-1"/>
    </source>
</evidence>
<keyword evidence="9" id="KW-1185">Reference proteome</keyword>
<evidence type="ECO:0000256" key="5">
    <source>
        <dbReference type="ARBA" id="ARBA00023180"/>
    </source>
</evidence>
<dbReference type="CDD" id="cd05476">
    <property type="entry name" value="pepsin_A_like_plant"/>
    <property type="match status" value="1"/>
</dbReference>
<dbReference type="AlphaFoldDB" id="A0A9Q0GPE7"/>
<evidence type="ECO:0000256" key="4">
    <source>
        <dbReference type="ARBA" id="ARBA00022801"/>
    </source>
</evidence>
<organism evidence="8 9">
    <name type="scientific">Protea cynaroides</name>
    <dbReference type="NCBI Taxonomy" id="273540"/>
    <lineage>
        <taxon>Eukaryota</taxon>
        <taxon>Viridiplantae</taxon>
        <taxon>Streptophyta</taxon>
        <taxon>Embryophyta</taxon>
        <taxon>Tracheophyta</taxon>
        <taxon>Spermatophyta</taxon>
        <taxon>Magnoliopsida</taxon>
        <taxon>Proteales</taxon>
        <taxon>Proteaceae</taxon>
        <taxon>Protea</taxon>
    </lineage>
</organism>
<evidence type="ECO:0000256" key="2">
    <source>
        <dbReference type="ARBA" id="ARBA00022670"/>
    </source>
</evidence>